<dbReference type="OrthoDB" id="688468at2759"/>
<feature type="compositionally biased region" description="Polar residues" evidence="5">
    <location>
        <begin position="727"/>
        <end position="736"/>
    </location>
</feature>
<reference evidence="7" key="2">
    <citation type="submission" date="2017-06" db="EMBL/GenBank/DDBJ databases">
        <title>WGS assembly of Brachypodium distachyon.</title>
        <authorList>
            <consortium name="The International Brachypodium Initiative"/>
            <person name="Lucas S."/>
            <person name="Harmon-Smith M."/>
            <person name="Lail K."/>
            <person name="Tice H."/>
            <person name="Grimwood J."/>
            <person name="Bruce D."/>
            <person name="Barry K."/>
            <person name="Shu S."/>
            <person name="Lindquist E."/>
            <person name="Wang M."/>
            <person name="Pitluck S."/>
            <person name="Vogel J.P."/>
            <person name="Garvin D.F."/>
            <person name="Mockler T.C."/>
            <person name="Schmutz J."/>
            <person name="Rokhsar D."/>
            <person name="Bevan M.W."/>
        </authorList>
    </citation>
    <scope>NUCLEOTIDE SEQUENCE</scope>
    <source>
        <strain evidence="7">Bd21</strain>
    </source>
</reference>
<name>A0A0Q3K7S7_BRADI</name>
<evidence type="ECO:0000259" key="6">
    <source>
        <dbReference type="PROSITE" id="PS50966"/>
    </source>
</evidence>
<dbReference type="Gramene" id="PNT71554">
    <property type="protein sequence ID" value="PNT71554"/>
    <property type="gene ID" value="BRADI_2g31180v3"/>
</dbReference>
<dbReference type="InterPro" id="IPR007527">
    <property type="entry name" value="Znf_SWIM"/>
</dbReference>
<proteinExistence type="predicted"/>
<gene>
    <name evidence="8" type="primary">LOC104582711</name>
    <name evidence="7" type="ORF">BRADI_2g31180v3</name>
</gene>
<keyword evidence="1" id="KW-0479">Metal-binding</keyword>
<dbReference type="GeneID" id="104582711"/>
<dbReference type="ExpressionAtlas" id="A0A0Q3K7S7">
    <property type="expression patterns" value="differential"/>
</dbReference>
<feature type="compositionally biased region" description="Acidic residues" evidence="5">
    <location>
        <begin position="40"/>
        <end position="51"/>
    </location>
</feature>
<feature type="domain" description="SWIM-type" evidence="6">
    <location>
        <begin position="570"/>
        <end position="604"/>
    </location>
</feature>
<dbReference type="PANTHER" id="PTHR47718">
    <property type="entry name" value="OS01G0519700 PROTEIN"/>
    <property type="match status" value="1"/>
</dbReference>
<evidence type="ECO:0000313" key="7">
    <source>
        <dbReference type="EMBL" id="KQK06905.1"/>
    </source>
</evidence>
<feature type="region of interest" description="Disordered" evidence="5">
    <location>
        <begin position="691"/>
        <end position="819"/>
    </location>
</feature>
<evidence type="ECO:0000313" key="8">
    <source>
        <dbReference type="EnsemblPlants" id="KQK06905"/>
    </source>
</evidence>
<keyword evidence="9" id="KW-1185">Reference proteome</keyword>
<dbReference type="EnsemblPlants" id="PNT71554">
    <property type="protein sequence ID" value="PNT71554"/>
    <property type="gene ID" value="BRADI_2g31180v3"/>
</dbReference>
<dbReference type="RefSeq" id="XP_024314051.1">
    <property type="nucleotide sequence ID" value="XM_024458283.1"/>
</dbReference>
<dbReference type="EMBL" id="CM000881">
    <property type="protein sequence ID" value="PNT71554.1"/>
    <property type="molecule type" value="Genomic_DNA"/>
</dbReference>
<dbReference type="PROSITE" id="PS50966">
    <property type="entry name" value="ZF_SWIM"/>
    <property type="match status" value="1"/>
</dbReference>
<dbReference type="SMART" id="SM00575">
    <property type="entry name" value="ZnF_PMZ"/>
    <property type="match status" value="1"/>
</dbReference>
<dbReference type="AlphaFoldDB" id="A0A0Q3K7S7"/>
<feature type="compositionally biased region" description="Polar residues" evidence="5">
    <location>
        <begin position="769"/>
        <end position="781"/>
    </location>
</feature>
<feature type="region of interest" description="Disordered" evidence="5">
    <location>
        <begin position="1"/>
        <end position="60"/>
    </location>
</feature>
<dbReference type="GO" id="GO:0008270">
    <property type="term" value="F:zinc ion binding"/>
    <property type="evidence" value="ECO:0007669"/>
    <property type="project" value="UniProtKB-KW"/>
</dbReference>
<dbReference type="InterPro" id="IPR004330">
    <property type="entry name" value="FAR1_DNA_bnd_dom"/>
</dbReference>
<dbReference type="Proteomes" id="UP000008810">
    <property type="component" value="Chromosome 2"/>
</dbReference>
<keyword evidence="3" id="KW-0862">Zinc</keyword>
<dbReference type="RefSeq" id="XP_024314049.1">
    <property type="nucleotide sequence ID" value="XM_024458281.1"/>
</dbReference>
<organism evidence="7">
    <name type="scientific">Brachypodium distachyon</name>
    <name type="common">Purple false brome</name>
    <name type="synonym">Trachynia distachya</name>
    <dbReference type="NCBI Taxonomy" id="15368"/>
    <lineage>
        <taxon>Eukaryota</taxon>
        <taxon>Viridiplantae</taxon>
        <taxon>Streptophyta</taxon>
        <taxon>Embryophyta</taxon>
        <taxon>Tracheophyta</taxon>
        <taxon>Spermatophyta</taxon>
        <taxon>Magnoliopsida</taxon>
        <taxon>Liliopsida</taxon>
        <taxon>Poales</taxon>
        <taxon>Poaceae</taxon>
        <taxon>BOP clade</taxon>
        <taxon>Pooideae</taxon>
        <taxon>Stipodae</taxon>
        <taxon>Brachypodieae</taxon>
        <taxon>Brachypodium</taxon>
    </lineage>
</organism>
<feature type="compositionally biased region" description="Basic and acidic residues" evidence="5">
    <location>
        <begin position="803"/>
        <end position="813"/>
    </location>
</feature>
<keyword evidence="2 4" id="KW-0863">Zinc-finger</keyword>
<feature type="compositionally biased region" description="Basic and acidic residues" evidence="5">
    <location>
        <begin position="691"/>
        <end position="700"/>
    </location>
</feature>
<dbReference type="EnsemblPlants" id="KQK06905">
    <property type="protein sequence ID" value="KQK06905"/>
    <property type="gene ID" value="BRADI_2g31180v3"/>
</dbReference>
<evidence type="ECO:0000256" key="1">
    <source>
        <dbReference type="ARBA" id="ARBA00022723"/>
    </source>
</evidence>
<dbReference type="Pfam" id="PF04434">
    <property type="entry name" value="SWIM"/>
    <property type="match status" value="1"/>
</dbReference>
<evidence type="ECO:0000256" key="3">
    <source>
        <dbReference type="ARBA" id="ARBA00022833"/>
    </source>
</evidence>
<protein>
    <recommendedName>
        <fullName evidence="6">SWIM-type domain-containing protein</fullName>
    </recommendedName>
</protein>
<evidence type="ECO:0000256" key="4">
    <source>
        <dbReference type="PROSITE-ProRule" id="PRU00325"/>
    </source>
</evidence>
<dbReference type="InterPro" id="IPR018289">
    <property type="entry name" value="MULE_transposase_dom"/>
</dbReference>
<dbReference type="STRING" id="15368.A0A0Q3K7S7"/>
<dbReference type="Pfam" id="PF03101">
    <property type="entry name" value="FAR1"/>
    <property type="match status" value="1"/>
</dbReference>
<dbReference type="Pfam" id="PF10551">
    <property type="entry name" value="MULE"/>
    <property type="match status" value="1"/>
</dbReference>
<dbReference type="InterPro" id="IPR006564">
    <property type="entry name" value="Znf_PMZ"/>
</dbReference>
<dbReference type="RefSeq" id="XP_024314050.1">
    <property type="nucleotide sequence ID" value="XM_024458282.1"/>
</dbReference>
<evidence type="ECO:0000313" key="9">
    <source>
        <dbReference type="Proteomes" id="UP000008810"/>
    </source>
</evidence>
<sequence length="844" mass="96338">MPGGMNTMGRSAPTINVGASTLPPEPMLHRSTEERADGGENNEDNDDDADDGISPPKKPEVNMRFDSIEAAQQHYVNYARWNGFGIRIDYQRPTKSGETSRTQFVCYKVGKNKKAKEDTQRPESVVPKRKRGITEITGCRARMKIKLDGAAYIVEKFEEEHNHPVIKKFDLCKYLRSHRHIPREERQFVKLLHECNLRTSQMMQLLSHLHGTLNDLTYTRTDMANFKAALRREHTVMDMQHKLRYFEQLKKEDGDFFYSFEMDDEDKVINLYWVDGEARRSYKYYSDCISFDTTYLTNKCNMPCAPFIGINNHGQSVQFGCGFLRNEDTLSFVWLFKTFLEAMDGIAPVNIITDQDFAMRNGISEVFLDATHRNCRWHIMKKAQEKLGGFMGRNLELRADFEDCIDNSFTPEEFEWKWNAMIEKYQVHDNEDLAALWENRTSWVPAYFMMNFYPFLQSTQRSEGFNAVLKRYVSPSNSIFDFAWQYTVLQQKILGVERQAEAETALTVPKKWGFSTLEEQVKLIYTRRMFNRFQEKLQLTSSYHCQRTGATMYEAVSMTGHSGQQDIPWLAADIATCMYSCECCKFDRDGIVCCHILRVMQHEGVRVLPQHYILKRWTWNADVALGPHGTQQLNTAQQEMPEDSRKLMRYATMNKGLSDIAKDACYGQDVTKIVERHMKAMRSELAALKKREEKDARAREAMGMSRRQGLLPEGSTSGARPEGSVSAAAQQGSTSEAAPVGSATGTATEGSAAGAREEGRGNTMEDATPSENVTQEVSAASNGVGIRDPPMTATKGRPRERRYKSPLDIEPKAPKKRGRCKICRSAEHDARTCPQKMANRATCT</sequence>
<evidence type="ECO:0000256" key="2">
    <source>
        <dbReference type="ARBA" id="ARBA00022771"/>
    </source>
</evidence>
<evidence type="ECO:0000256" key="5">
    <source>
        <dbReference type="SAM" id="MobiDB-lite"/>
    </source>
</evidence>
<accession>A0A0Q3K7S7</accession>
<dbReference type="PANTHER" id="PTHR47718:SF4">
    <property type="entry name" value="PROTEIN FAR1-RELATED SEQUENCE"/>
    <property type="match status" value="1"/>
</dbReference>
<reference evidence="7 8" key="1">
    <citation type="journal article" date="2010" name="Nature">
        <title>Genome sequencing and analysis of the model grass Brachypodium distachyon.</title>
        <authorList>
            <consortium name="International Brachypodium Initiative"/>
        </authorList>
    </citation>
    <scope>NUCLEOTIDE SEQUENCE [LARGE SCALE GENOMIC DNA]</scope>
    <source>
        <strain evidence="7">Bd21</strain>
        <strain evidence="8">cv. Bd21</strain>
    </source>
</reference>
<feature type="compositionally biased region" description="Low complexity" evidence="5">
    <location>
        <begin position="741"/>
        <end position="754"/>
    </location>
</feature>
<dbReference type="EMBL" id="CM000881">
    <property type="protein sequence ID" value="KQK06905.1"/>
    <property type="molecule type" value="Genomic_DNA"/>
</dbReference>
<reference evidence="8" key="3">
    <citation type="submission" date="2018-08" db="UniProtKB">
        <authorList>
            <consortium name="EnsemblPlants"/>
        </authorList>
    </citation>
    <scope>IDENTIFICATION</scope>
    <source>
        <strain evidence="8">cv. Bd21</strain>
    </source>
</reference>
<dbReference type="Gramene" id="KQK06905">
    <property type="protein sequence ID" value="KQK06905"/>
    <property type="gene ID" value="BRADI_2g31180v3"/>
</dbReference>
<feature type="compositionally biased region" description="Basic and acidic residues" evidence="5">
    <location>
        <begin position="27"/>
        <end position="38"/>
    </location>
</feature>